<evidence type="ECO:0000256" key="6">
    <source>
        <dbReference type="SAM" id="SignalP"/>
    </source>
</evidence>
<dbReference type="GO" id="GO:0016671">
    <property type="term" value="F:oxidoreductase activity, acting on a sulfur group of donors, disulfide as acceptor"/>
    <property type="evidence" value="ECO:0007669"/>
    <property type="project" value="InterPro"/>
</dbReference>
<dbReference type="EMBL" id="CM018031">
    <property type="protein sequence ID" value="KAA8549451.1"/>
    <property type="molecule type" value="Genomic_DNA"/>
</dbReference>
<feature type="signal peptide" evidence="6">
    <location>
        <begin position="1"/>
        <end position="23"/>
    </location>
</feature>
<comment type="subcellular location">
    <subcellularLocation>
        <location evidence="1">Secreted</location>
    </subcellularLocation>
</comment>
<proteinExistence type="inferred from homology"/>
<dbReference type="PANTHER" id="PTHR13234:SF8">
    <property type="entry name" value="GAMMA-INTERFERON-INDUCIBLE LYSOSOMAL THIOL REDUCTASE"/>
    <property type="match status" value="1"/>
</dbReference>
<dbReference type="AlphaFoldDB" id="A0A5J5C742"/>
<dbReference type="SUPFAM" id="SSF52833">
    <property type="entry name" value="Thioredoxin-like"/>
    <property type="match status" value="1"/>
</dbReference>
<evidence type="ECO:0000313" key="7">
    <source>
        <dbReference type="EMBL" id="KAA8549451.1"/>
    </source>
</evidence>
<organism evidence="7 8">
    <name type="scientific">Nyssa sinensis</name>
    <dbReference type="NCBI Taxonomy" id="561372"/>
    <lineage>
        <taxon>Eukaryota</taxon>
        <taxon>Viridiplantae</taxon>
        <taxon>Streptophyta</taxon>
        <taxon>Embryophyta</taxon>
        <taxon>Tracheophyta</taxon>
        <taxon>Spermatophyta</taxon>
        <taxon>Magnoliopsida</taxon>
        <taxon>eudicotyledons</taxon>
        <taxon>Gunneridae</taxon>
        <taxon>Pentapetalae</taxon>
        <taxon>asterids</taxon>
        <taxon>Cornales</taxon>
        <taxon>Nyssaceae</taxon>
        <taxon>Nyssa</taxon>
    </lineage>
</organism>
<evidence type="ECO:0000256" key="5">
    <source>
        <dbReference type="ARBA" id="ARBA00023180"/>
    </source>
</evidence>
<evidence type="ECO:0000256" key="3">
    <source>
        <dbReference type="ARBA" id="ARBA00022525"/>
    </source>
</evidence>
<keyword evidence="4 6" id="KW-0732">Signal</keyword>
<sequence length="262" mass="29692">MDSGRHHLLLLLLLTTFLLSADSSSASASDQSEKVTLALYYETLCPYCSNFIVNYLIKLFDDDALLSIVDLKLIPYGNAKIGSNLTITCQHGTSECLLNTVEACAIHVWPDLNDHFPFIYCIETLIYEHNYTQWESCFEKLGLDPAPINDCYGSGYGNELELRYAVETNSLEPPHKFVPWVVVDGQPLYDDYRNFTSYICKAYKGTSVPTACSDSFLKTIPKENAIPIHPERYTEETRKSTLSRIRSAITRWMRQVNMVASV</sequence>
<comment type="similarity">
    <text evidence="2">Belongs to the GILT family.</text>
</comment>
<name>A0A5J5C742_9ASTE</name>
<dbReference type="Pfam" id="PF03227">
    <property type="entry name" value="GILT"/>
    <property type="match status" value="1"/>
</dbReference>
<evidence type="ECO:0000256" key="2">
    <source>
        <dbReference type="ARBA" id="ARBA00005679"/>
    </source>
</evidence>
<dbReference type="InterPro" id="IPR036249">
    <property type="entry name" value="Thioredoxin-like_sf"/>
</dbReference>
<gene>
    <name evidence="7" type="ORF">F0562_001135</name>
</gene>
<dbReference type="Proteomes" id="UP000325577">
    <property type="component" value="Linkage Group LG0"/>
</dbReference>
<dbReference type="InterPro" id="IPR004911">
    <property type="entry name" value="Interferon-induced_GILT"/>
</dbReference>
<evidence type="ECO:0008006" key="9">
    <source>
        <dbReference type="Google" id="ProtNLM"/>
    </source>
</evidence>
<keyword evidence="3" id="KW-0964">Secreted</keyword>
<keyword evidence="8" id="KW-1185">Reference proteome</keyword>
<feature type="chain" id="PRO_5023912326" description="Gamma-interferon-inducible lysosomal thiol reductase" evidence="6">
    <location>
        <begin position="24"/>
        <end position="262"/>
    </location>
</feature>
<dbReference type="OrthoDB" id="958254at2759"/>
<protein>
    <recommendedName>
        <fullName evidence="9">Gamma-interferon-inducible lysosomal thiol reductase</fullName>
    </recommendedName>
</protein>
<evidence type="ECO:0000256" key="4">
    <source>
        <dbReference type="ARBA" id="ARBA00022729"/>
    </source>
</evidence>
<evidence type="ECO:0000313" key="8">
    <source>
        <dbReference type="Proteomes" id="UP000325577"/>
    </source>
</evidence>
<evidence type="ECO:0000256" key="1">
    <source>
        <dbReference type="ARBA" id="ARBA00004613"/>
    </source>
</evidence>
<accession>A0A5J5C742</accession>
<dbReference type="PANTHER" id="PTHR13234">
    <property type="entry name" value="GAMMA-INTERFERON INDUCIBLE LYSOSOMAL THIOL REDUCTASE GILT"/>
    <property type="match status" value="1"/>
</dbReference>
<reference evidence="7 8" key="1">
    <citation type="submission" date="2019-09" db="EMBL/GenBank/DDBJ databases">
        <title>A chromosome-level genome assembly of the Chinese tupelo Nyssa sinensis.</title>
        <authorList>
            <person name="Yang X."/>
            <person name="Kang M."/>
            <person name="Yang Y."/>
            <person name="Xiong H."/>
            <person name="Wang M."/>
            <person name="Zhang Z."/>
            <person name="Wang Z."/>
            <person name="Wu H."/>
            <person name="Ma T."/>
            <person name="Liu J."/>
            <person name="Xi Z."/>
        </authorList>
    </citation>
    <scope>NUCLEOTIDE SEQUENCE [LARGE SCALE GENOMIC DNA]</scope>
    <source>
        <strain evidence="7">J267</strain>
        <tissue evidence="7">Leaf</tissue>
    </source>
</reference>
<dbReference type="GO" id="GO:0005576">
    <property type="term" value="C:extracellular region"/>
    <property type="evidence" value="ECO:0007669"/>
    <property type="project" value="UniProtKB-SubCell"/>
</dbReference>
<keyword evidence="5" id="KW-0325">Glycoprotein</keyword>